<feature type="region of interest" description="Disordered" evidence="1">
    <location>
        <begin position="576"/>
        <end position="602"/>
    </location>
</feature>
<reference evidence="4" key="1">
    <citation type="submission" date="2022-07" db="EMBL/GenBank/DDBJ databases">
        <title>Characterization of the Novel Bacterium Alteromonas immobilis LMIT006 and Alteromonas gregis LMIT007.</title>
        <authorList>
            <person name="Lin X."/>
        </authorList>
    </citation>
    <scope>NUCLEOTIDE SEQUENCE</scope>
    <source>
        <strain evidence="4">LMIT007</strain>
    </source>
</reference>
<evidence type="ECO:0000256" key="3">
    <source>
        <dbReference type="SAM" id="SignalP"/>
    </source>
</evidence>
<evidence type="ECO:0008006" key="6">
    <source>
        <dbReference type="Google" id="ProtNLM"/>
    </source>
</evidence>
<keyword evidence="2" id="KW-0812">Transmembrane</keyword>
<evidence type="ECO:0000256" key="2">
    <source>
        <dbReference type="SAM" id="Phobius"/>
    </source>
</evidence>
<keyword evidence="5" id="KW-1185">Reference proteome</keyword>
<feature type="compositionally biased region" description="Polar residues" evidence="1">
    <location>
        <begin position="143"/>
        <end position="164"/>
    </location>
</feature>
<name>A0AA41WX98_9ALTE</name>
<feature type="region of interest" description="Disordered" evidence="1">
    <location>
        <begin position="765"/>
        <end position="793"/>
    </location>
</feature>
<evidence type="ECO:0000256" key="1">
    <source>
        <dbReference type="SAM" id="MobiDB-lite"/>
    </source>
</evidence>
<dbReference type="Gene3D" id="1.20.58.2200">
    <property type="match status" value="1"/>
</dbReference>
<organism evidence="4 5">
    <name type="scientific">Opacimonas viscosa</name>
    <dbReference type="NCBI Taxonomy" id="2961944"/>
    <lineage>
        <taxon>Bacteria</taxon>
        <taxon>Pseudomonadati</taxon>
        <taxon>Pseudomonadota</taxon>
        <taxon>Gammaproteobacteria</taxon>
        <taxon>Alteromonadales</taxon>
        <taxon>Alteromonadaceae</taxon>
        <taxon>Opacimonas</taxon>
    </lineage>
</organism>
<comment type="caution">
    <text evidence="4">The sequence shown here is derived from an EMBL/GenBank/DDBJ whole genome shotgun (WGS) entry which is preliminary data.</text>
</comment>
<feature type="region of interest" description="Disordered" evidence="1">
    <location>
        <begin position="435"/>
        <end position="503"/>
    </location>
</feature>
<dbReference type="InterPro" id="IPR020012">
    <property type="entry name" value="LysM_FimV"/>
</dbReference>
<dbReference type="InterPro" id="IPR020011">
    <property type="entry name" value="FimV_C"/>
</dbReference>
<gene>
    <name evidence="4" type="ORF">NLF92_03675</name>
</gene>
<feature type="region of interest" description="Disordered" evidence="1">
    <location>
        <begin position="143"/>
        <end position="174"/>
    </location>
</feature>
<keyword evidence="3" id="KW-0732">Signal</keyword>
<dbReference type="NCBIfam" id="TIGR03504">
    <property type="entry name" value="FimV_Cterm"/>
    <property type="match status" value="1"/>
</dbReference>
<sequence>MTLLKIALVAVLVIGYAVPAKAAGDFSTVQIRGAKSADISNVVFGPVQQEDTLWKIAKDYRNSPDYDGPKPPSLYPVMYAIYLKNSQAFIDNNVNHLRNDVMLEMPSSSFINSLDLAESERKIESDESKWGYQDSTKIKTVTRDTQSTAQNVSDEQISPPTNTALKDADKPVNTPTTQAVSDVINQTENVASQQQIINEIRAQYAVSLETIQILLAENKKLASQVNDVAQRVNTLAAQVNGDVQNQLEEQAELQAHLFALLDNGAADEPEVETSPWVEDVKALMSEPLVVIGAVSLTVLVSLIIFGLWLFRRKQPEDVLDNDELSRVDDTEELDDVSESLLEEIVENEATEPSATEIDLNALIDDIPEPTEAPTTVEEPEEEFAGDLDGLIVPESTDAQINEDELRAQIEDIDFTPGDGELDQSELDALFADSGLDDSNIFDESPEDSTQESQKDSVNDSPEVSEVIDETDIDNLLDEAQAESAAVDEDDIDGLLDETQPESAVVDEDDIDGLLDEAQAESAVVDEDDIDSLLDEAQAESAAVDEDDIDSLLDEAQAESAVVDEDDIDSLLDEAQAESELEANEALSELEQRPEMNESAIPENLDIDEYKPLDDEAITTLDQEIETQSQNIDKDVDNLLNELEQIEMMESMLGTDTPDEDTLDDDAELRSGQALDDNDALADELLAELGATDEDTLATPVLDANDALADELLDELTVTDEMDHLDDPVISDDDDDFLTELNLDEVLEEPSNTSVQEALTDELLDELLGEPLGETPSTEHVDSGDAESPEVEQSAAIVDDVPELDDLDAWLTEDSDKQVLDEIENVDFDDLLDSLDKDLESADESNEITDLSDDILGDLSFDSFAENSFDESGKQSTEDSNKASVVDTDITESVDAEIPEYLDVDALLQESTELEVGEPDLDVLKNIPGIPDAVPSSEILQDDVFASNLDLARAYIEIDEYNEAKALLEGVVTEGSDEQVVEAKALIEQLKNL</sequence>
<dbReference type="AlphaFoldDB" id="A0AA41WX98"/>
<dbReference type="InterPro" id="IPR038440">
    <property type="entry name" value="FimV_C_sf"/>
</dbReference>
<protein>
    <recommendedName>
        <fullName evidence="6">Pilus assembly protein FimV</fullName>
    </recommendedName>
</protein>
<dbReference type="NCBIfam" id="TIGR03505">
    <property type="entry name" value="FimV_core"/>
    <property type="match status" value="1"/>
</dbReference>
<feature type="compositionally biased region" description="Acidic residues" evidence="1">
    <location>
        <begin position="439"/>
        <end position="449"/>
    </location>
</feature>
<feature type="chain" id="PRO_5041209597" description="Pilus assembly protein FimV" evidence="3">
    <location>
        <begin position="23"/>
        <end position="992"/>
    </location>
</feature>
<evidence type="ECO:0000313" key="5">
    <source>
        <dbReference type="Proteomes" id="UP001165413"/>
    </source>
</evidence>
<feature type="compositionally biased region" description="Acidic residues" evidence="1">
    <location>
        <begin position="465"/>
        <end position="503"/>
    </location>
</feature>
<proteinExistence type="predicted"/>
<feature type="signal peptide" evidence="3">
    <location>
        <begin position="1"/>
        <end position="22"/>
    </location>
</feature>
<dbReference type="EMBL" id="JANATA010000004">
    <property type="protein sequence ID" value="MCP3428045.1"/>
    <property type="molecule type" value="Genomic_DNA"/>
</dbReference>
<keyword evidence="2" id="KW-1133">Transmembrane helix</keyword>
<keyword evidence="2" id="KW-0472">Membrane</keyword>
<accession>A0AA41WX98</accession>
<feature type="transmembrane region" description="Helical" evidence="2">
    <location>
        <begin position="288"/>
        <end position="310"/>
    </location>
</feature>
<dbReference type="RefSeq" id="WP_254099013.1">
    <property type="nucleotide sequence ID" value="NZ_JANATA010000004.1"/>
</dbReference>
<dbReference type="Proteomes" id="UP001165413">
    <property type="component" value="Unassembled WGS sequence"/>
</dbReference>
<evidence type="ECO:0000313" key="4">
    <source>
        <dbReference type="EMBL" id="MCP3428045.1"/>
    </source>
</evidence>